<dbReference type="Pfam" id="PF01148">
    <property type="entry name" value="CTP_transf_1"/>
    <property type="match status" value="1"/>
</dbReference>
<dbReference type="UniPathway" id="UPA00557">
    <property type="reaction ID" value="UER00614"/>
</dbReference>
<evidence type="ECO:0000256" key="3">
    <source>
        <dbReference type="ARBA" id="ARBA00005119"/>
    </source>
</evidence>
<comment type="subcellular location">
    <subcellularLocation>
        <location evidence="2">Cell membrane</location>
        <topology evidence="2">Multi-pass membrane protein</topology>
    </subcellularLocation>
</comment>
<evidence type="ECO:0000256" key="15">
    <source>
        <dbReference type="ARBA" id="ARBA00023136"/>
    </source>
</evidence>
<evidence type="ECO:0000256" key="17">
    <source>
        <dbReference type="ARBA" id="ARBA00023264"/>
    </source>
</evidence>
<gene>
    <name evidence="20" type="ORF">ENL41_01555</name>
</gene>
<evidence type="ECO:0000256" key="16">
    <source>
        <dbReference type="ARBA" id="ARBA00023209"/>
    </source>
</evidence>
<evidence type="ECO:0000256" key="18">
    <source>
        <dbReference type="RuleBase" id="RU003938"/>
    </source>
</evidence>
<protein>
    <recommendedName>
        <fullName evidence="7 18">Phosphatidate cytidylyltransferase</fullName>
        <ecNumber evidence="6 18">2.7.7.41</ecNumber>
    </recommendedName>
</protein>
<dbReference type="GO" id="GO:0016024">
    <property type="term" value="P:CDP-diacylglycerol biosynthetic process"/>
    <property type="evidence" value="ECO:0007669"/>
    <property type="project" value="UniProtKB-UniPathway"/>
</dbReference>
<dbReference type="PANTHER" id="PTHR46382">
    <property type="entry name" value="PHOSPHATIDATE CYTIDYLYLTRANSFERASE"/>
    <property type="match status" value="1"/>
</dbReference>
<keyword evidence="17" id="KW-1208">Phospholipid metabolism</keyword>
<dbReference type="EC" id="2.7.7.41" evidence="6 18"/>
<keyword evidence="12 18" id="KW-0548">Nucleotidyltransferase</keyword>
<comment type="pathway">
    <text evidence="3 18">Phospholipid metabolism; CDP-diacylglycerol biosynthesis; CDP-diacylglycerol from sn-glycerol 3-phosphate: step 3/3.</text>
</comment>
<keyword evidence="9" id="KW-0444">Lipid biosynthesis</keyword>
<name>A0A7C5M4E6_UNCW3</name>
<evidence type="ECO:0000256" key="19">
    <source>
        <dbReference type="SAM" id="Phobius"/>
    </source>
</evidence>
<comment type="caution">
    <text evidence="20">The sequence shown here is derived from an EMBL/GenBank/DDBJ whole genome shotgun (WGS) entry which is preliminary data.</text>
</comment>
<feature type="transmembrane region" description="Helical" evidence="19">
    <location>
        <begin position="90"/>
        <end position="107"/>
    </location>
</feature>
<comment type="catalytic activity">
    <reaction evidence="1 18">
        <text>a 1,2-diacyl-sn-glycero-3-phosphate + CTP + H(+) = a CDP-1,2-diacyl-sn-glycerol + diphosphate</text>
        <dbReference type="Rhea" id="RHEA:16229"/>
        <dbReference type="ChEBI" id="CHEBI:15378"/>
        <dbReference type="ChEBI" id="CHEBI:33019"/>
        <dbReference type="ChEBI" id="CHEBI:37563"/>
        <dbReference type="ChEBI" id="CHEBI:58332"/>
        <dbReference type="ChEBI" id="CHEBI:58608"/>
        <dbReference type="EC" id="2.7.7.41"/>
    </reaction>
</comment>
<dbReference type="PROSITE" id="PS01315">
    <property type="entry name" value="CDS"/>
    <property type="match status" value="1"/>
</dbReference>
<keyword evidence="16" id="KW-0594">Phospholipid biosynthesis</keyword>
<feature type="transmembrane region" description="Helical" evidence="19">
    <location>
        <begin position="21"/>
        <end position="37"/>
    </location>
</feature>
<keyword evidence="13 19" id="KW-1133">Transmembrane helix</keyword>
<evidence type="ECO:0000256" key="1">
    <source>
        <dbReference type="ARBA" id="ARBA00001698"/>
    </source>
</evidence>
<evidence type="ECO:0000256" key="10">
    <source>
        <dbReference type="ARBA" id="ARBA00022679"/>
    </source>
</evidence>
<comment type="similarity">
    <text evidence="5 18">Belongs to the CDS family.</text>
</comment>
<keyword evidence="15 19" id="KW-0472">Membrane</keyword>
<dbReference type="AlphaFoldDB" id="A0A7C5M4E6"/>
<organism evidence="20">
    <name type="scientific">candidate division WOR-3 bacterium</name>
    <dbReference type="NCBI Taxonomy" id="2052148"/>
    <lineage>
        <taxon>Bacteria</taxon>
        <taxon>Bacteria division WOR-3</taxon>
    </lineage>
</organism>
<evidence type="ECO:0000256" key="11">
    <source>
        <dbReference type="ARBA" id="ARBA00022692"/>
    </source>
</evidence>
<dbReference type="GO" id="GO:0005886">
    <property type="term" value="C:plasma membrane"/>
    <property type="evidence" value="ECO:0007669"/>
    <property type="project" value="UniProtKB-SubCell"/>
</dbReference>
<feature type="transmembrane region" description="Helical" evidence="19">
    <location>
        <begin position="114"/>
        <end position="134"/>
    </location>
</feature>
<evidence type="ECO:0000256" key="2">
    <source>
        <dbReference type="ARBA" id="ARBA00004651"/>
    </source>
</evidence>
<keyword evidence="10 18" id="KW-0808">Transferase</keyword>
<evidence type="ECO:0000256" key="4">
    <source>
        <dbReference type="ARBA" id="ARBA00005189"/>
    </source>
</evidence>
<keyword evidence="11 18" id="KW-0812">Transmembrane</keyword>
<keyword evidence="14" id="KW-0443">Lipid metabolism</keyword>
<feature type="transmembrane region" description="Helical" evidence="19">
    <location>
        <begin position="181"/>
        <end position="200"/>
    </location>
</feature>
<evidence type="ECO:0000256" key="13">
    <source>
        <dbReference type="ARBA" id="ARBA00022989"/>
    </source>
</evidence>
<evidence type="ECO:0000256" key="9">
    <source>
        <dbReference type="ARBA" id="ARBA00022516"/>
    </source>
</evidence>
<proteinExistence type="inferred from homology"/>
<comment type="pathway">
    <text evidence="4">Lipid metabolism.</text>
</comment>
<keyword evidence="8" id="KW-1003">Cell membrane</keyword>
<evidence type="ECO:0000256" key="8">
    <source>
        <dbReference type="ARBA" id="ARBA00022475"/>
    </source>
</evidence>
<accession>A0A7C5M4E6</accession>
<dbReference type="Proteomes" id="UP000886014">
    <property type="component" value="Unassembled WGS sequence"/>
</dbReference>
<evidence type="ECO:0000313" key="20">
    <source>
        <dbReference type="EMBL" id="HHF58092.1"/>
    </source>
</evidence>
<sequence>MIQKGKGDSVVSLLKELKRRVLTAFILIPLFLGILYLGKYAFAALIIVFITGAFLEFATLYDLGIRIKITGMIWLITLIILTVFERTSLVILLPLAYFFLIPFFWNKGDSIKKLSLGIFILVYLSFGAVTVYFIRTFFGFYHALSFFLIIWTFDSAAYLSGSLWGKRRLAVKISPRKSVEGYLLGILFTVPIVIAMKYIGIYRLPLVKAILGGVFISILSQVGDLVESAMKREVGVKDSSTIFPGHGGFLDRVDSIVFTAPFYFIFLLRVI</sequence>
<dbReference type="PANTHER" id="PTHR46382:SF1">
    <property type="entry name" value="PHOSPHATIDATE CYTIDYLYLTRANSFERASE"/>
    <property type="match status" value="1"/>
</dbReference>
<reference evidence="20" key="1">
    <citation type="journal article" date="2020" name="mSystems">
        <title>Genome- and Community-Level Interaction Insights into Carbon Utilization and Element Cycling Functions of Hydrothermarchaeota in Hydrothermal Sediment.</title>
        <authorList>
            <person name="Zhou Z."/>
            <person name="Liu Y."/>
            <person name="Xu W."/>
            <person name="Pan J."/>
            <person name="Luo Z.H."/>
            <person name="Li M."/>
        </authorList>
    </citation>
    <scope>NUCLEOTIDE SEQUENCE [LARGE SCALE GENOMIC DNA]</scope>
    <source>
        <strain evidence="20">HyVt-94</strain>
    </source>
</reference>
<dbReference type="GO" id="GO:0004605">
    <property type="term" value="F:phosphatidate cytidylyltransferase activity"/>
    <property type="evidence" value="ECO:0007669"/>
    <property type="project" value="UniProtKB-EC"/>
</dbReference>
<dbReference type="EMBL" id="DRTV01000116">
    <property type="protein sequence ID" value="HHF58092.1"/>
    <property type="molecule type" value="Genomic_DNA"/>
</dbReference>
<feature type="transmembrane region" description="Helical" evidence="19">
    <location>
        <begin position="140"/>
        <end position="160"/>
    </location>
</feature>
<feature type="transmembrane region" description="Helical" evidence="19">
    <location>
        <begin position="67"/>
        <end position="84"/>
    </location>
</feature>
<evidence type="ECO:0000256" key="7">
    <source>
        <dbReference type="ARBA" id="ARBA00019373"/>
    </source>
</evidence>
<evidence type="ECO:0000256" key="6">
    <source>
        <dbReference type="ARBA" id="ARBA00012487"/>
    </source>
</evidence>
<evidence type="ECO:0000256" key="5">
    <source>
        <dbReference type="ARBA" id="ARBA00010185"/>
    </source>
</evidence>
<dbReference type="InterPro" id="IPR000374">
    <property type="entry name" value="PC_trans"/>
</dbReference>
<evidence type="ECO:0000256" key="14">
    <source>
        <dbReference type="ARBA" id="ARBA00023098"/>
    </source>
</evidence>
<evidence type="ECO:0000256" key="12">
    <source>
        <dbReference type="ARBA" id="ARBA00022695"/>
    </source>
</evidence>